<proteinExistence type="predicted"/>
<gene>
    <name evidence="6" type="ORF">QCQ61_13310</name>
</gene>
<dbReference type="Pfam" id="PF12833">
    <property type="entry name" value="HTH_18"/>
    <property type="match status" value="1"/>
</dbReference>
<dbReference type="SUPFAM" id="SSF46689">
    <property type="entry name" value="Homeodomain-like"/>
    <property type="match status" value="1"/>
</dbReference>
<keyword evidence="7" id="KW-1185">Reference proteome</keyword>
<dbReference type="InterPro" id="IPR009057">
    <property type="entry name" value="Homeodomain-like_sf"/>
</dbReference>
<dbReference type="EMBL" id="CP122379">
    <property type="protein sequence ID" value="WGF92177.1"/>
    <property type="molecule type" value="Genomic_DNA"/>
</dbReference>
<dbReference type="Gene3D" id="3.30.450.20">
    <property type="entry name" value="PAS domain"/>
    <property type="match status" value="1"/>
</dbReference>
<feature type="domain" description="HAMP" evidence="5">
    <location>
        <begin position="8"/>
        <end position="56"/>
    </location>
</feature>
<dbReference type="InterPro" id="IPR000014">
    <property type="entry name" value="PAS"/>
</dbReference>
<reference evidence="6 7" key="1">
    <citation type="submission" date="2023-04" db="EMBL/GenBank/DDBJ databases">
        <title>Taxonomic identification of the Arctic strain Aequorivita sp. nov. and transcriptomic analysis in response to temperature stress.</title>
        <authorList>
            <person name="Liu W."/>
            <person name="Cong B."/>
            <person name="Lin J."/>
        </authorList>
    </citation>
    <scope>NUCLEOTIDE SEQUENCE [LARGE SCALE GENOMIC DNA]</scope>
    <source>
        <strain evidence="6 7">Ant34-E75</strain>
    </source>
</reference>
<keyword evidence="1" id="KW-0805">Transcription regulation</keyword>
<evidence type="ECO:0000313" key="6">
    <source>
        <dbReference type="EMBL" id="WGF92177.1"/>
    </source>
</evidence>
<feature type="domain" description="HTH araC/xylS-type" evidence="3">
    <location>
        <begin position="213"/>
        <end position="312"/>
    </location>
</feature>
<dbReference type="PROSITE" id="PS50885">
    <property type="entry name" value="HAMP"/>
    <property type="match status" value="1"/>
</dbReference>
<feature type="domain" description="PAS" evidence="4">
    <location>
        <begin position="74"/>
        <end position="105"/>
    </location>
</feature>
<dbReference type="InterPro" id="IPR003660">
    <property type="entry name" value="HAMP_dom"/>
</dbReference>
<evidence type="ECO:0000256" key="2">
    <source>
        <dbReference type="ARBA" id="ARBA00023163"/>
    </source>
</evidence>
<dbReference type="Proteomes" id="UP001238523">
    <property type="component" value="Chromosome"/>
</dbReference>
<dbReference type="InterPro" id="IPR040578">
    <property type="entry name" value="UPF0242_PAS"/>
</dbReference>
<dbReference type="NCBIfam" id="TIGR00229">
    <property type="entry name" value="sensory_box"/>
    <property type="match status" value="1"/>
</dbReference>
<dbReference type="CDD" id="cd06225">
    <property type="entry name" value="HAMP"/>
    <property type="match status" value="1"/>
</dbReference>
<dbReference type="Pfam" id="PF18095">
    <property type="entry name" value="PAS_12"/>
    <property type="match status" value="1"/>
</dbReference>
<evidence type="ECO:0000259" key="3">
    <source>
        <dbReference type="PROSITE" id="PS01124"/>
    </source>
</evidence>
<dbReference type="PANTHER" id="PTHR47893:SF1">
    <property type="entry name" value="REGULATORY PROTEIN PCHR"/>
    <property type="match status" value="1"/>
</dbReference>
<evidence type="ECO:0000313" key="7">
    <source>
        <dbReference type="Proteomes" id="UP001238523"/>
    </source>
</evidence>
<dbReference type="PROSITE" id="PS01124">
    <property type="entry name" value="HTH_ARAC_FAMILY_2"/>
    <property type="match status" value="1"/>
</dbReference>
<accession>A0ABY8KT11</accession>
<evidence type="ECO:0000256" key="1">
    <source>
        <dbReference type="ARBA" id="ARBA00023015"/>
    </source>
</evidence>
<dbReference type="SUPFAM" id="SSF55785">
    <property type="entry name" value="PYP-like sensor domain (PAS domain)"/>
    <property type="match status" value="1"/>
</dbReference>
<dbReference type="InterPro" id="IPR053142">
    <property type="entry name" value="PchR_regulatory_protein"/>
</dbReference>
<organism evidence="6 7">
    <name type="scientific">Aequorivita marisscotiae</name>
    <dbReference type="NCBI Taxonomy" id="3040348"/>
    <lineage>
        <taxon>Bacteria</taxon>
        <taxon>Pseudomonadati</taxon>
        <taxon>Bacteroidota</taxon>
        <taxon>Flavobacteriia</taxon>
        <taxon>Flavobacteriales</taxon>
        <taxon>Flavobacteriaceae</taxon>
        <taxon>Aequorivita</taxon>
    </lineage>
</organism>
<dbReference type="InterPro" id="IPR018060">
    <property type="entry name" value="HTH_AraC"/>
</dbReference>
<dbReference type="RefSeq" id="WP_279448134.1">
    <property type="nucleotide sequence ID" value="NZ_CP122379.1"/>
</dbReference>
<dbReference type="PROSITE" id="PS50112">
    <property type="entry name" value="PAS"/>
    <property type="match status" value="1"/>
</dbReference>
<sequence>MRSIDIERLKDIQQVIQAMAQGDFSLRVARTAEDDAIETISVVLNMMGEEMKETLKFYSDMRRRSSQNEHIHMVFILDNNYKILFVTNNVNMILGYEATELINKSFSTILSENYIELWRLVGSKILFSERYNKQHEMILRSKNNIERAYSCGVVSIYDKIAKAQYIMIDSYQPLLRSKMLEDIKKQLTESDTIKSKKKLPNTLLRPKDRYALQNIYNYILKNLDKPLPHLKDLAHEYAINEFKLKYGFKKLYGTSVFRFCKQERMKKARLLIENTNLSMGEIAKICGYKSQTHFSKDFSAYFEIAPSKIRKA</sequence>
<dbReference type="CDD" id="cd00130">
    <property type="entry name" value="PAS"/>
    <property type="match status" value="1"/>
</dbReference>
<evidence type="ECO:0000259" key="5">
    <source>
        <dbReference type="PROSITE" id="PS50885"/>
    </source>
</evidence>
<dbReference type="SMART" id="SM00342">
    <property type="entry name" value="HTH_ARAC"/>
    <property type="match status" value="1"/>
</dbReference>
<evidence type="ECO:0000259" key="4">
    <source>
        <dbReference type="PROSITE" id="PS50112"/>
    </source>
</evidence>
<dbReference type="Gene3D" id="1.10.10.60">
    <property type="entry name" value="Homeodomain-like"/>
    <property type="match status" value="1"/>
</dbReference>
<dbReference type="InterPro" id="IPR035965">
    <property type="entry name" value="PAS-like_dom_sf"/>
</dbReference>
<keyword evidence="2" id="KW-0804">Transcription</keyword>
<protein>
    <submittedName>
        <fullName evidence="6">Helix-turn-helix domain-containing protein</fullName>
    </submittedName>
</protein>
<dbReference type="PANTHER" id="PTHR47893">
    <property type="entry name" value="REGULATORY PROTEIN PCHR"/>
    <property type="match status" value="1"/>
</dbReference>
<name>A0ABY8KT11_9FLAO</name>